<evidence type="ECO:0000313" key="1">
    <source>
        <dbReference type="EMBL" id="KIM82709.1"/>
    </source>
</evidence>
<dbReference type="HOGENOM" id="CLU_1489533_0_0_1"/>
<dbReference type="Proteomes" id="UP000054166">
    <property type="component" value="Unassembled WGS sequence"/>
</dbReference>
<protein>
    <recommendedName>
        <fullName evidence="3">DUF4219 domain-containing protein</fullName>
    </recommendedName>
</protein>
<proteinExistence type="predicted"/>
<dbReference type="EMBL" id="KN832993">
    <property type="protein sequence ID" value="KIM82709.1"/>
    <property type="molecule type" value="Genomic_DNA"/>
</dbReference>
<dbReference type="Pfam" id="PF14223">
    <property type="entry name" value="Retrotran_gag_2"/>
    <property type="match status" value="1"/>
</dbReference>
<dbReference type="AlphaFoldDB" id="A0A0C3FSR3"/>
<accession>A0A0C3FSR3</accession>
<sequence>MSQMEHSISNTIEKLTHSNYHAWASHAESLLWDRGVWRFCTGDEDIPTKPVRPGFSPTTTPAKIATGNRKHKEDLCTYADAIHRNDKAIRTIRLIVEHDQLEHTDGKDTAREVWDALKEKHKGANMGLAAFYIKVGMLEKKYVEGMNMHTHISFFTTENHKLGNKAFDDEFLAQILLMSLP</sequence>
<dbReference type="InParanoid" id="A0A0C3FSR3"/>
<organism evidence="1 2">
    <name type="scientific">Piloderma croceum (strain F 1598)</name>
    <dbReference type="NCBI Taxonomy" id="765440"/>
    <lineage>
        <taxon>Eukaryota</taxon>
        <taxon>Fungi</taxon>
        <taxon>Dikarya</taxon>
        <taxon>Basidiomycota</taxon>
        <taxon>Agaricomycotina</taxon>
        <taxon>Agaricomycetes</taxon>
        <taxon>Agaricomycetidae</taxon>
        <taxon>Atheliales</taxon>
        <taxon>Atheliaceae</taxon>
        <taxon>Piloderma</taxon>
    </lineage>
</organism>
<reference evidence="2" key="2">
    <citation type="submission" date="2015-01" db="EMBL/GenBank/DDBJ databases">
        <title>Evolutionary Origins and Diversification of the Mycorrhizal Mutualists.</title>
        <authorList>
            <consortium name="DOE Joint Genome Institute"/>
            <consortium name="Mycorrhizal Genomics Consortium"/>
            <person name="Kohler A."/>
            <person name="Kuo A."/>
            <person name="Nagy L.G."/>
            <person name="Floudas D."/>
            <person name="Copeland A."/>
            <person name="Barry K.W."/>
            <person name="Cichocki N."/>
            <person name="Veneault-Fourrey C."/>
            <person name="LaButti K."/>
            <person name="Lindquist E.A."/>
            <person name="Lipzen A."/>
            <person name="Lundell T."/>
            <person name="Morin E."/>
            <person name="Murat C."/>
            <person name="Riley R."/>
            <person name="Ohm R."/>
            <person name="Sun H."/>
            <person name="Tunlid A."/>
            <person name="Henrissat B."/>
            <person name="Grigoriev I.V."/>
            <person name="Hibbett D.S."/>
            <person name="Martin F."/>
        </authorList>
    </citation>
    <scope>NUCLEOTIDE SEQUENCE [LARGE SCALE GENOMIC DNA]</scope>
    <source>
        <strain evidence="2">F 1598</strain>
    </source>
</reference>
<keyword evidence="2" id="KW-1185">Reference proteome</keyword>
<name>A0A0C3FSR3_PILCF</name>
<gene>
    <name evidence="1" type="ORF">PILCRDRAFT_7621</name>
</gene>
<reference evidence="1 2" key="1">
    <citation type="submission" date="2014-04" db="EMBL/GenBank/DDBJ databases">
        <authorList>
            <consortium name="DOE Joint Genome Institute"/>
            <person name="Kuo A."/>
            <person name="Tarkka M."/>
            <person name="Buscot F."/>
            <person name="Kohler A."/>
            <person name="Nagy L.G."/>
            <person name="Floudas D."/>
            <person name="Copeland A."/>
            <person name="Barry K.W."/>
            <person name="Cichocki N."/>
            <person name="Veneault-Fourrey C."/>
            <person name="LaButti K."/>
            <person name="Lindquist E.A."/>
            <person name="Lipzen A."/>
            <person name="Lundell T."/>
            <person name="Morin E."/>
            <person name="Murat C."/>
            <person name="Sun H."/>
            <person name="Tunlid A."/>
            <person name="Henrissat B."/>
            <person name="Grigoriev I.V."/>
            <person name="Hibbett D.S."/>
            <person name="Martin F."/>
            <person name="Nordberg H.P."/>
            <person name="Cantor M.N."/>
            <person name="Hua S.X."/>
        </authorList>
    </citation>
    <scope>NUCLEOTIDE SEQUENCE [LARGE SCALE GENOMIC DNA]</scope>
    <source>
        <strain evidence="1 2">F 1598</strain>
    </source>
</reference>
<evidence type="ECO:0008006" key="3">
    <source>
        <dbReference type="Google" id="ProtNLM"/>
    </source>
</evidence>
<evidence type="ECO:0000313" key="2">
    <source>
        <dbReference type="Proteomes" id="UP000054166"/>
    </source>
</evidence>
<dbReference type="OrthoDB" id="1645289at2759"/>